<dbReference type="InterPro" id="IPR031479">
    <property type="entry name" value="SLX4IP"/>
</dbReference>
<dbReference type="AlphaFoldDB" id="A0A8K1G6S9"/>
<feature type="region of interest" description="Disordered" evidence="1">
    <location>
        <begin position="60"/>
        <end position="151"/>
    </location>
</feature>
<feature type="compositionally biased region" description="Basic and acidic residues" evidence="1">
    <location>
        <begin position="133"/>
        <end position="151"/>
    </location>
</feature>
<evidence type="ECO:0000313" key="2">
    <source>
        <dbReference type="EMBL" id="TRZ12974.1"/>
    </source>
</evidence>
<evidence type="ECO:0000313" key="3">
    <source>
        <dbReference type="Proteomes" id="UP000796761"/>
    </source>
</evidence>
<feature type="compositionally biased region" description="Basic residues" evidence="1">
    <location>
        <begin position="60"/>
        <end position="69"/>
    </location>
</feature>
<dbReference type="EMBL" id="SWJQ01000552">
    <property type="protein sequence ID" value="TRZ12974.1"/>
    <property type="molecule type" value="Genomic_DNA"/>
</dbReference>
<reference evidence="2" key="1">
    <citation type="submission" date="2019-04" db="EMBL/GenBank/DDBJ databases">
        <title>Genome assembly of Zosterops borbonicus 15179.</title>
        <authorList>
            <person name="Leroy T."/>
            <person name="Anselmetti Y."/>
            <person name="Tilak M.-K."/>
            <person name="Nabholz B."/>
        </authorList>
    </citation>
    <scope>NUCLEOTIDE SEQUENCE</scope>
    <source>
        <strain evidence="2">HGM_15179</strain>
        <tissue evidence="2">Muscle</tissue>
    </source>
</reference>
<dbReference type="PANTHER" id="PTHR28557">
    <property type="entry name" value="PROTEIN SLX4IP"/>
    <property type="match status" value="1"/>
</dbReference>
<accession>A0A8K1G6S9</accession>
<dbReference type="Proteomes" id="UP000796761">
    <property type="component" value="Unassembled WGS sequence"/>
</dbReference>
<keyword evidence="3" id="KW-1185">Reference proteome</keyword>
<comment type="caution">
    <text evidence="2">The sequence shown here is derived from an EMBL/GenBank/DDBJ whole genome shotgun (WGS) entry which is preliminary data.</text>
</comment>
<dbReference type="PANTHER" id="PTHR28557:SF1">
    <property type="entry name" value="PROTEIN SLX4IP"/>
    <property type="match status" value="1"/>
</dbReference>
<name>A0A8K1G6S9_9PASS</name>
<dbReference type="OrthoDB" id="9933290at2759"/>
<sequence>FLLNNHSLMCHVLNLYFLLEQKEELSSGTSEYFTESAENKKPKISLSEQIKQDILRKIVKRRKPRRSSASKRQISKDSKKVYLGSADLQTENRKNDRQTSLGARSDVKRRSPGLLKDCTNTAESSLELPVLEQRNDVNQRQPDDVHSQQKPHSLEWLEATLLSENSPCSSESALPAPKQRQRVTKTQAQLKTCASEETLEHFTNVSSEGTPLTSINTEISTPKHHEDYLDSADGRAAPWTWDSWEAGLDSAGGLADKEQKLAVFKEQQGV</sequence>
<gene>
    <name evidence="2" type="ORF">HGM15179_014130</name>
</gene>
<dbReference type="Pfam" id="PF15744">
    <property type="entry name" value="UPF0492"/>
    <property type="match status" value="1"/>
</dbReference>
<protein>
    <submittedName>
        <fullName evidence="2">Uncharacterized protein</fullName>
    </submittedName>
</protein>
<organism evidence="2 3">
    <name type="scientific">Zosterops borbonicus</name>
    <dbReference type="NCBI Taxonomy" id="364589"/>
    <lineage>
        <taxon>Eukaryota</taxon>
        <taxon>Metazoa</taxon>
        <taxon>Chordata</taxon>
        <taxon>Craniata</taxon>
        <taxon>Vertebrata</taxon>
        <taxon>Euteleostomi</taxon>
        <taxon>Archelosauria</taxon>
        <taxon>Archosauria</taxon>
        <taxon>Dinosauria</taxon>
        <taxon>Saurischia</taxon>
        <taxon>Theropoda</taxon>
        <taxon>Coelurosauria</taxon>
        <taxon>Aves</taxon>
        <taxon>Neognathae</taxon>
        <taxon>Neoaves</taxon>
        <taxon>Telluraves</taxon>
        <taxon>Australaves</taxon>
        <taxon>Passeriformes</taxon>
        <taxon>Sylvioidea</taxon>
        <taxon>Zosteropidae</taxon>
        <taxon>Zosterops</taxon>
    </lineage>
</organism>
<proteinExistence type="predicted"/>
<evidence type="ECO:0000256" key="1">
    <source>
        <dbReference type="SAM" id="MobiDB-lite"/>
    </source>
</evidence>
<feature type="non-terminal residue" evidence="2">
    <location>
        <position position="1"/>
    </location>
</feature>